<feature type="transmembrane region" description="Helical" evidence="1">
    <location>
        <begin position="6"/>
        <end position="22"/>
    </location>
</feature>
<name>A0A3R9FUQ0_9BACI</name>
<dbReference type="Proteomes" id="UP000279911">
    <property type="component" value="Unassembled WGS sequence"/>
</dbReference>
<dbReference type="EMBL" id="RSFW01000019">
    <property type="protein sequence ID" value="RSD25522.1"/>
    <property type="molecule type" value="Genomic_DNA"/>
</dbReference>
<feature type="transmembrane region" description="Helical" evidence="1">
    <location>
        <begin position="93"/>
        <end position="114"/>
    </location>
</feature>
<gene>
    <name evidence="2" type="ORF">EJA10_17100</name>
</gene>
<keyword evidence="1" id="KW-1133">Transmembrane helix</keyword>
<dbReference type="AlphaFoldDB" id="A0A3R9FUQ0"/>
<accession>A0A3R9FUQ0</accession>
<evidence type="ECO:0000313" key="2">
    <source>
        <dbReference type="EMBL" id="RSD25522.1"/>
    </source>
</evidence>
<sequence length="156" mass="18425">MLLNLFRLGMVVLSWSSFLLYPKRSFKRFLPVTIFVTALVSILLILSKPFRLWKVTGGLGSKLVNDLGFTLGPFFAANMWVFKLAYGNIWQYLGINLVIDYILAFPLSTIFRKLDIYRLDRLRPKYFFVIIYSFAIMAYAFQYFFKEPKRSKFFSF</sequence>
<keyword evidence="1" id="KW-0472">Membrane</keyword>
<dbReference type="RefSeq" id="WP_125481241.1">
    <property type="nucleotide sequence ID" value="NZ_RSFW01000019.1"/>
</dbReference>
<proteinExistence type="predicted"/>
<evidence type="ECO:0000313" key="3">
    <source>
        <dbReference type="Proteomes" id="UP000279911"/>
    </source>
</evidence>
<keyword evidence="1" id="KW-0812">Transmembrane</keyword>
<comment type="caution">
    <text evidence="2">The sequence shown here is derived from an EMBL/GenBank/DDBJ whole genome shotgun (WGS) entry which is preliminary data.</text>
</comment>
<organism evidence="2 3">
    <name type="scientific">Mesobacillus subterraneus</name>
    <dbReference type="NCBI Taxonomy" id="285983"/>
    <lineage>
        <taxon>Bacteria</taxon>
        <taxon>Bacillati</taxon>
        <taxon>Bacillota</taxon>
        <taxon>Bacilli</taxon>
        <taxon>Bacillales</taxon>
        <taxon>Bacillaceae</taxon>
        <taxon>Mesobacillus</taxon>
    </lineage>
</organism>
<feature type="transmembrane region" description="Helical" evidence="1">
    <location>
        <begin position="67"/>
        <end position="86"/>
    </location>
</feature>
<evidence type="ECO:0000256" key="1">
    <source>
        <dbReference type="SAM" id="Phobius"/>
    </source>
</evidence>
<protein>
    <submittedName>
        <fullName evidence="2">Uncharacterized protein</fullName>
    </submittedName>
</protein>
<reference evidence="3" key="1">
    <citation type="submission" date="2018-12" db="EMBL/GenBank/DDBJ databases">
        <title>Bacillus chawlae sp. nov., Bacillus glennii sp. nov., and Bacillus saganii sp. nov. Isolated from the Vehicle Assembly Building at Kennedy Space Center where the Viking Spacecraft were Assembled.</title>
        <authorList>
            <person name="Seuylemezian A."/>
            <person name="Vaishampayan P."/>
        </authorList>
    </citation>
    <scope>NUCLEOTIDE SEQUENCE [LARGE SCALE GENOMIC DNA]</scope>
    <source>
        <strain evidence="3">DSM 13966</strain>
    </source>
</reference>
<feature type="transmembrane region" description="Helical" evidence="1">
    <location>
        <begin position="126"/>
        <end position="145"/>
    </location>
</feature>
<feature type="transmembrane region" description="Helical" evidence="1">
    <location>
        <begin position="29"/>
        <end position="47"/>
    </location>
</feature>
<dbReference type="OrthoDB" id="1683771at2"/>